<organism evidence="2 3">
    <name type="scientific">Pteropus alecto</name>
    <name type="common">Black flying fox</name>
    <dbReference type="NCBI Taxonomy" id="9402"/>
    <lineage>
        <taxon>Eukaryota</taxon>
        <taxon>Metazoa</taxon>
        <taxon>Chordata</taxon>
        <taxon>Craniata</taxon>
        <taxon>Vertebrata</taxon>
        <taxon>Euteleostomi</taxon>
        <taxon>Mammalia</taxon>
        <taxon>Eutheria</taxon>
        <taxon>Laurasiatheria</taxon>
        <taxon>Chiroptera</taxon>
        <taxon>Yinpterochiroptera</taxon>
        <taxon>Pteropodoidea</taxon>
        <taxon>Pteropodidae</taxon>
        <taxon>Pteropodinae</taxon>
        <taxon>Pteropus</taxon>
    </lineage>
</organism>
<keyword evidence="3" id="KW-1185">Reference proteome</keyword>
<protein>
    <submittedName>
        <fullName evidence="2">Uncharacterized protein</fullName>
    </submittedName>
</protein>
<gene>
    <name evidence="2" type="ORF">PAL_GLEAN10005211</name>
</gene>
<dbReference type="Proteomes" id="UP000010552">
    <property type="component" value="Unassembled WGS sequence"/>
</dbReference>
<evidence type="ECO:0000313" key="2">
    <source>
        <dbReference type="EMBL" id="ELK07704.1"/>
    </source>
</evidence>
<reference evidence="3" key="1">
    <citation type="journal article" date="2013" name="Science">
        <title>Comparative analysis of bat genomes provides insight into the evolution of flight and immunity.</title>
        <authorList>
            <person name="Zhang G."/>
            <person name="Cowled C."/>
            <person name="Shi Z."/>
            <person name="Huang Z."/>
            <person name="Bishop-Lilly K.A."/>
            <person name="Fang X."/>
            <person name="Wynne J.W."/>
            <person name="Xiong Z."/>
            <person name="Baker M.L."/>
            <person name="Zhao W."/>
            <person name="Tachedjian M."/>
            <person name="Zhu Y."/>
            <person name="Zhou P."/>
            <person name="Jiang X."/>
            <person name="Ng J."/>
            <person name="Yang L."/>
            <person name="Wu L."/>
            <person name="Xiao J."/>
            <person name="Feng Y."/>
            <person name="Chen Y."/>
            <person name="Sun X."/>
            <person name="Zhang Y."/>
            <person name="Marsh G.A."/>
            <person name="Crameri G."/>
            <person name="Broder C.C."/>
            <person name="Frey K.G."/>
            <person name="Wang L.F."/>
            <person name="Wang J."/>
        </authorList>
    </citation>
    <scope>NUCLEOTIDE SEQUENCE [LARGE SCALE GENOMIC DNA]</scope>
</reference>
<dbReference type="InParanoid" id="L5K7L7"/>
<evidence type="ECO:0000256" key="1">
    <source>
        <dbReference type="SAM" id="MobiDB-lite"/>
    </source>
</evidence>
<proteinExistence type="predicted"/>
<evidence type="ECO:0000313" key="3">
    <source>
        <dbReference type="Proteomes" id="UP000010552"/>
    </source>
</evidence>
<dbReference type="EMBL" id="KB030948">
    <property type="protein sequence ID" value="ELK07704.1"/>
    <property type="molecule type" value="Genomic_DNA"/>
</dbReference>
<dbReference type="AlphaFoldDB" id="L5K7L7"/>
<feature type="region of interest" description="Disordered" evidence="1">
    <location>
        <begin position="1"/>
        <end position="40"/>
    </location>
</feature>
<name>L5K7L7_PTEAL</name>
<sequence length="120" mass="13336">MGLVPWTGTGRQRGPLPNKGAMGGQCGRKDQDSDSAVHPPPPRAIASMVGIWPDQVQNLGQLLFFLWFKLKQGFVQVNSPASQLMDHVLLPWIKLEHLELPEAQLEVSLTNIQDKIHTHV</sequence>
<accession>L5K7L7</accession>